<keyword evidence="7 15" id="KW-0378">Hydrolase</keyword>
<dbReference type="InterPro" id="IPR012319">
    <property type="entry name" value="FPG_cat"/>
</dbReference>
<dbReference type="SUPFAM" id="SSF46946">
    <property type="entry name" value="S13-like H2TH domain"/>
    <property type="match status" value="1"/>
</dbReference>
<dbReference type="PROSITE" id="PS51068">
    <property type="entry name" value="FPG_CAT"/>
    <property type="match status" value="1"/>
</dbReference>
<evidence type="ECO:0000256" key="4">
    <source>
        <dbReference type="ARBA" id="ARBA00022723"/>
    </source>
</evidence>
<dbReference type="OrthoDB" id="9800855at2"/>
<feature type="domain" description="Formamidopyrimidine-DNA glycosylase catalytic" evidence="17">
    <location>
        <begin position="2"/>
        <end position="125"/>
    </location>
</feature>
<feature type="active site" description="Schiff-base intermediate with DNA" evidence="15">
    <location>
        <position position="2"/>
    </location>
</feature>
<dbReference type="SUPFAM" id="SSF81624">
    <property type="entry name" value="N-terminal domain of MutM-like DNA repair proteins"/>
    <property type="match status" value="1"/>
</dbReference>
<feature type="domain" description="FPG-type" evidence="16">
    <location>
        <begin position="249"/>
        <end position="283"/>
    </location>
</feature>
<evidence type="ECO:0000256" key="3">
    <source>
        <dbReference type="ARBA" id="ARBA00011245"/>
    </source>
</evidence>
<keyword evidence="13 15" id="KW-0326">Glycosidase</keyword>
<dbReference type="InterPro" id="IPR035937">
    <property type="entry name" value="FPG_N"/>
</dbReference>
<dbReference type="Pfam" id="PF01149">
    <property type="entry name" value="Fapy_DNA_glyco"/>
    <property type="match status" value="1"/>
</dbReference>
<keyword evidence="8 15" id="KW-0862">Zinc</keyword>
<dbReference type="GO" id="GO:0034039">
    <property type="term" value="F:8-oxo-7,8-dihydroguanine DNA N-glycosylase activity"/>
    <property type="evidence" value="ECO:0007669"/>
    <property type="project" value="TreeGrafter"/>
</dbReference>
<evidence type="ECO:0000256" key="5">
    <source>
        <dbReference type="ARBA" id="ARBA00022763"/>
    </source>
</evidence>
<evidence type="ECO:0000256" key="9">
    <source>
        <dbReference type="ARBA" id="ARBA00023125"/>
    </source>
</evidence>
<dbReference type="GO" id="GO:0006284">
    <property type="term" value="P:base-excision repair"/>
    <property type="evidence" value="ECO:0007669"/>
    <property type="project" value="InterPro"/>
</dbReference>
<dbReference type="InterPro" id="IPR010663">
    <property type="entry name" value="Znf_FPG/IleRS"/>
</dbReference>
<evidence type="ECO:0000256" key="10">
    <source>
        <dbReference type="ARBA" id="ARBA00023204"/>
    </source>
</evidence>
<keyword evidence="10 15" id="KW-0234">DNA repair</keyword>
<dbReference type="Gene3D" id="3.20.190.10">
    <property type="entry name" value="MutM-like, N-terminal"/>
    <property type="match status" value="1"/>
</dbReference>
<dbReference type="Proteomes" id="UP000199533">
    <property type="component" value="Unassembled WGS sequence"/>
</dbReference>
<proteinExistence type="inferred from homology"/>
<keyword evidence="4 15" id="KW-0479">Metal-binding</keyword>
<dbReference type="PANTHER" id="PTHR22993">
    <property type="entry name" value="FORMAMIDOPYRIMIDINE-DNA GLYCOSYLASE"/>
    <property type="match status" value="1"/>
</dbReference>
<dbReference type="EC" id="4.2.99.18" evidence="15"/>
<feature type="active site" description="Proton donor" evidence="15">
    <location>
        <position position="3"/>
    </location>
</feature>
<dbReference type="FunFam" id="1.10.8.50:FF:000003">
    <property type="entry name" value="Formamidopyrimidine-DNA glycosylase"/>
    <property type="match status" value="1"/>
</dbReference>
<evidence type="ECO:0000256" key="1">
    <source>
        <dbReference type="ARBA" id="ARBA00001668"/>
    </source>
</evidence>
<dbReference type="GO" id="GO:0003684">
    <property type="term" value="F:damaged DNA binding"/>
    <property type="evidence" value="ECO:0007669"/>
    <property type="project" value="InterPro"/>
</dbReference>
<dbReference type="InterPro" id="IPR000214">
    <property type="entry name" value="Znf_DNA_glyclase/AP_lyase"/>
</dbReference>
<accession>A0A1I4E9T3</accession>
<dbReference type="STRING" id="52441.SAMN05216302_102614"/>
<comment type="subunit">
    <text evidence="3 15">Monomer.</text>
</comment>
<evidence type="ECO:0000313" key="19">
    <source>
        <dbReference type="Proteomes" id="UP000199533"/>
    </source>
</evidence>
<evidence type="ECO:0000313" key="18">
    <source>
        <dbReference type="EMBL" id="SFL01116.1"/>
    </source>
</evidence>
<dbReference type="Pfam" id="PF06827">
    <property type="entry name" value="zf-FPG_IleRS"/>
    <property type="match status" value="1"/>
</dbReference>
<evidence type="ECO:0000256" key="11">
    <source>
        <dbReference type="ARBA" id="ARBA00023239"/>
    </source>
</evidence>
<comment type="catalytic activity">
    <reaction evidence="1 15">
        <text>Hydrolysis of DNA containing ring-opened 7-methylguanine residues, releasing 2,6-diamino-4-hydroxy-5-(N-methyl)formamidopyrimidine.</text>
        <dbReference type="EC" id="3.2.2.23"/>
    </reaction>
</comment>
<keyword evidence="12 15" id="KW-0511">Multifunctional enzyme</keyword>
<dbReference type="NCBIfam" id="TIGR00577">
    <property type="entry name" value="fpg"/>
    <property type="match status" value="1"/>
</dbReference>
<dbReference type="AlphaFoldDB" id="A0A1I4E9T3"/>
<dbReference type="InterPro" id="IPR015887">
    <property type="entry name" value="DNA_glyclase_Znf_dom_DNA_BS"/>
</dbReference>
<feature type="binding site" evidence="15">
    <location>
        <position position="122"/>
    </location>
    <ligand>
        <name>DNA</name>
        <dbReference type="ChEBI" id="CHEBI:16991"/>
    </ligand>
</feature>
<keyword evidence="9 15" id="KW-0238">DNA-binding</keyword>
<dbReference type="EMBL" id="FOSP01000026">
    <property type="protein sequence ID" value="SFL01116.1"/>
    <property type="molecule type" value="Genomic_DNA"/>
</dbReference>
<comment type="function">
    <text evidence="15">Involved in base excision repair of DNA damaged by oxidation or by mutagenic agents. Acts as DNA glycosylase that recognizes and removes damaged bases. Has a preference for oxidized purines, such as 7,8-dihydro-8-oxoguanine (8-oxoG). Has AP (apurinic/apyrimidinic) lyase activity and introduces nicks in the DNA strand. Cleaves the DNA backbone by beta-delta elimination to generate a single-strand break at the site of the removed base with both 3'- and 5'-phosphates.</text>
</comment>
<evidence type="ECO:0000256" key="13">
    <source>
        <dbReference type="ARBA" id="ARBA00023295"/>
    </source>
</evidence>
<feature type="binding site" evidence="15">
    <location>
        <position position="164"/>
    </location>
    <ligand>
        <name>DNA</name>
        <dbReference type="ChEBI" id="CHEBI:16991"/>
    </ligand>
</feature>
<dbReference type="GO" id="GO:0008270">
    <property type="term" value="F:zinc ion binding"/>
    <property type="evidence" value="ECO:0007669"/>
    <property type="project" value="UniProtKB-UniRule"/>
</dbReference>
<evidence type="ECO:0000256" key="15">
    <source>
        <dbReference type="HAMAP-Rule" id="MF_00103"/>
    </source>
</evidence>
<comment type="similarity">
    <text evidence="2 15">Belongs to the FPG family.</text>
</comment>
<feature type="binding site" evidence="15">
    <location>
        <position position="103"/>
    </location>
    <ligand>
        <name>DNA</name>
        <dbReference type="ChEBI" id="CHEBI:16991"/>
    </ligand>
</feature>
<dbReference type="PROSITE" id="PS01242">
    <property type="entry name" value="ZF_FPG_1"/>
    <property type="match status" value="1"/>
</dbReference>
<dbReference type="InterPro" id="IPR010979">
    <property type="entry name" value="Ribosomal_uS13-like_H2TH"/>
</dbReference>
<keyword evidence="11 15" id="KW-0456">Lyase</keyword>
<dbReference type="InterPro" id="IPR015886">
    <property type="entry name" value="H2TH_FPG"/>
</dbReference>
<evidence type="ECO:0000259" key="16">
    <source>
        <dbReference type="PROSITE" id="PS51066"/>
    </source>
</evidence>
<evidence type="ECO:0000256" key="6">
    <source>
        <dbReference type="ARBA" id="ARBA00022771"/>
    </source>
</evidence>
<dbReference type="SMART" id="SM00898">
    <property type="entry name" value="Fapy_DNA_glyco"/>
    <property type="match status" value="1"/>
</dbReference>
<dbReference type="CDD" id="cd08966">
    <property type="entry name" value="EcFpg-like_N"/>
    <property type="match status" value="1"/>
</dbReference>
<dbReference type="PANTHER" id="PTHR22993:SF9">
    <property type="entry name" value="FORMAMIDOPYRIMIDINE-DNA GLYCOSYLASE"/>
    <property type="match status" value="1"/>
</dbReference>
<dbReference type="SMART" id="SM01232">
    <property type="entry name" value="H2TH"/>
    <property type="match status" value="1"/>
</dbReference>
<comment type="catalytic activity">
    <reaction evidence="14 15">
        <text>2'-deoxyribonucleotide-(2'-deoxyribose 5'-phosphate)-2'-deoxyribonucleotide-DNA = a 3'-end 2'-deoxyribonucleotide-(2,3-dehydro-2,3-deoxyribose 5'-phosphate)-DNA + a 5'-end 5'-phospho-2'-deoxyribonucleoside-DNA + H(+)</text>
        <dbReference type="Rhea" id="RHEA:66592"/>
        <dbReference type="Rhea" id="RHEA-COMP:13180"/>
        <dbReference type="Rhea" id="RHEA-COMP:16897"/>
        <dbReference type="Rhea" id="RHEA-COMP:17067"/>
        <dbReference type="ChEBI" id="CHEBI:15378"/>
        <dbReference type="ChEBI" id="CHEBI:136412"/>
        <dbReference type="ChEBI" id="CHEBI:157695"/>
        <dbReference type="ChEBI" id="CHEBI:167181"/>
        <dbReference type="EC" id="4.2.99.18"/>
    </reaction>
</comment>
<dbReference type="GO" id="GO:0140078">
    <property type="term" value="F:class I DNA-(apurinic or apyrimidinic site) endonuclease activity"/>
    <property type="evidence" value="ECO:0007669"/>
    <property type="project" value="UniProtKB-EC"/>
</dbReference>
<keyword evidence="5 15" id="KW-0227">DNA damage</keyword>
<reference evidence="19" key="1">
    <citation type="submission" date="2016-10" db="EMBL/GenBank/DDBJ databases">
        <authorList>
            <person name="Varghese N."/>
            <person name="Submissions S."/>
        </authorList>
    </citation>
    <scope>NUCLEOTIDE SEQUENCE [LARGE SCALE GENOMIC DNA]</scope>
    <source>
        <strain evidence="19">Nm69</strain>
    </source>
</reference>
<gene>
    <name evidence="15" type="primary">mutM</name>
    <name evidence="15" type="synonym">fpg</name>
    <name evidence="18" type="ORF">SAMN05216302_102614</name>
</gene>
<evidence type="ECO:0000256" key="7">
    <source>
        <dbReference type="ARBA" id="ARBA00022801"/>
    </source>
</evidence>
<dbReference type="SUPFAM" id="SSF57716">
    <property type="entry name" value="Glucocorticoid receptor-like (DNA-binding domain)"/>
    <property type="match status" value="1"/>
</dbReference>
<dbReference type="Gene3D" id="1.10.8.50">
    <property type="match status" value="1"/>
</dbReference>
<dbReference type="PROSITE" id="PS51066">
    <property type="entry name" value="ZF_FPG_2"/>
    <property type="match status" value="1"/>
</dbReference>
<dbReference type="InterPro" id="IPR020629">
    <property type="entry name" value="FPG_Glyclase"/>
</dbReference>
<dbReference type="NCBIfam" id="NF002211">
    <property type="entry name" value="PRK01103.1"/>
    <property type="match status" value="1"/>
</dbReference>
<evidence type="ECO:0000256" key="8">
    <source>
        <dbReference type="ARBA" id="ARBA00022833"/>
    </source>
</evidence>
<organism evidence="18 19">
    <name type="scientific">Nitrosomonas aestuarii</name>
    <dbReference type="NCBI Taxonomy" id="52441"/>
    <lineage>
        <taxon>Bacteria</taxon>
        <taxon>Pseudomonadati</taxon>
        <taxon>Pseudomonadota</taxon>
        <taxon>Betaproteobacteria</taxon>
        <taxon>Nitrosomonadales</taxon>
        <taxon>Nitrosomonadaceae</taxon>
        <taxon>Nitrosomonas</taxon>
    </lineage>
</organism>
<dbReference type="RefSeq" id="WP_090701406.1">
    <property type="nucleotide sequence ID" value="NZ_FOSP01000026.1"/>
</dbReference>
<feature type="active site" description="Proton donor; for delta-elimination activity" evidence="15">
    <location>
        <position position="273"/>
    </location>
</feature>
<dbReference type="EC" id="3.2.2.23" evidence="15"/>
<feature type="active site" description="Proton donor; for beta-elimination activity" evidence="15">
    <location>
        <position position="58"/>
    </location>
</feature>
<keyword evidence="19" id="KW-1185">Reference proteome</keyword>
<evidence type="ECO:0000256" key="12">
    <source>
        <dbReference type="ARBA" id="ARBA00023268"/>
    </source>
</evidence>
<comment type="cofactor">
    <cofactor evidence="15">
        <name>Zn(2+)</name>
        <dbReference type="ChEBI" id="CHEBI:29105"/>
    </cofactor>
    <text evidence="15">Binds 1 zinc ion per subunit.</text>
</comment>
<dbReference type="Pfam" id="PF06831">
    <property type="entry name" value="H2TH"/>
    <property type="match status" value="1"/>
</dbReference>
<protein>
    <recommendedName>
        <fullName evidence="15">Formamidopyrimidine-DNA glycosylase</fullName>
        <shortName evidence="15">Fapy-DNA glycosylase</shortName>
        <ecNumber evidence="15">3.2.2.23</ecNumber>
    </recommendedName>
    <alternativeName>
        <fullName evidence="15">DNA-(apurinic or apyrimidinic site) lyase MutM</fullName>
        <shortName evidence="15">AP lyase MutM</shortName>
        <ecNumber evidence="15">4.2.99.18</ecNumber>
    </alternativeName>
</protein>
<evidence type="ECO:0000256" key="14">
    <source>
        <dbReference type="ARBA" id="ARBA00044632"/>
    </source>
</evidence>
<evidence type="ECO:0000256" key="2">
    <source>
        <dbReference type="ARBA" id="ARBA00009409"/>
    </source>
</evidence>
<name>A0A1I4E9T3_9PROT</name>
<evidence type="ECO:0000259" key="17">
    <source>
        <dbReference type="PROSITE" id="PS51068"/>
    </source>
</evidence>
<sequence>MPELPEVEVTRLGIAPYLEKRRITGVVIRNPRLRWPIPDDLNDRLKGQIIHAITRRAKYLLFECGIGTLILHLGMSGSLRLLSNGSMPCAESGDSLVDRPGKHDHFDLIVEDQTILRLRDPRRFGAVLWQSGNTLQHPLLVNLGPEPLVPDFCATRLYESTRARKSSIKSILMNNQVVVGIGNIYANEALFHAKINPRTAACRIGLSRYEKLVQNIKAVLQKAIEAGGSSLRDFVNSDGNPGYFQQQYWVYGRAGMTCRDCGSVIKQIKQNQRSSFYCPVCQH</sequence>
<keyword evidence="6 15" id="KW-0863">Zinc-finger</keyword>
<dbReference type="HAMAP" id="MF_00103">
    <property type="entry name" value="Fapy_DNA_glycosyl"/>
    <property type="match status" value="1"/>
</dbReference>